<dbReference type="STRING" id="1305675.BFG57_17205"/>
<keyword evidence="1" id="KW-1133">Transmembrane helix</keyword>
<feature type="transmembrane region" description="Helical" evidence="1">
    <location>
        <begin position="92"/>
        <end position="109"/>
    </location>
</feature>
<keyword evidence="1" id="KW-0812">Transmembrane</keyword>
<feature type="transmembrane region" description="Helical" evidence="1">
    <location>
        <begin position="36"/>
        <end position="54"/>
    </location>
</feature>
<evidence type="ECO:0000313" key="2">
    <source>
        <dbReference type="EMBL" id="OEH92002.1"/>
    </source>
</evidence>
<gene>
    <name evidence="2" type="ORF">BFG57_17205</name>
</gene>
<accession>A0A1E5LD47</accession>
<evidence type="ECO:0000313" key="3">
    <source>
        <dbReference type="Proteomes" id="UP000095209"/>
    </source>
</evidence>
<protein>
    <submittedName>
        <fullName evidence="2">Uncharacterized protein</fullName>
    </submittedName>
</protein>
<dbReference type="Proteomes" id="UP000095209">
    <property type="component" value="Unassembled WGS sequence"/>
</dbReference>
<comment type="caution">
    <text evidence="2">The sequence shown here is derived from an EMBL/GenBank/DDBJ whole genome shotgun (WGS) entry which is preliminary data.</text>
</comment>
<dbReference type="RefSeq" id="WP_069717962.1">
    <property type="nucleotide sequence ID" value="NZ_MJEH01000038.1"/>
</dbReference>
<reference evidence="2 3" key="1">
    <citation type="submission" date="2016-08" db="EMBL/GenBank/DDBJ databases">
        <title>Genome of Bacillus solimangrovi GH2-4.</title>
        <authorList>
            <person name="Lim S."/>
            <person name="Kim B.-C."/>
        </authorList>
    </citation>
    <scope>NUCLEOTIDE SEQUENCE [LARGE SCALE GENOMIC DNA]</scope>
    <source>
        <strain evidence="2 3">GH2-4</strain>
    </source>
</reference>
<dbReference type="AlphaFoldDB" id="A0A1E5LD47"/>
<organism evidence="2 3">
    <name type="scientific">Bacillus solimangrovi</name>
    <dbReference type="NCBI Taxonomy" id="1305675"/>
    <lineage>
        <taxon>Bacteria</taxon>
        <taxon>Bacillati</taxon>
        <taxon>Bacillota</taxon>
        <taxon>Bacilli</taxon>
        <taxon>Bacillales</taxon>
        <taxon>Bacillaceae</taxon>
        <taxon>Bacillus</taxon>
    </lineage>
</organism>
<feature type="transmembrane region" description="Helical" evidence="1">
    <location>
        <begin position="121"/>
        <end position="139"/>
    </location>
</feature>
<keyword evidence="1" id="KW-0472">Membrane</keyword>
<feature type="transmembrane region" description="Helical" evidence="1">
    <location>
        <begin position="160"/>
        <end position="181"/>
    </location>
</feature>
<name>A0A1E5LD47_9BACI</name>
<proteinExistence type="predicted"/>
<evidence type="ECO:0000256" key="1">
    <source>
        <dbReference type="SAM" id="Phobius"/>
    </source>
</evidence>
<dbReference type="EMBL" id="MJEH01000038">
    <property type="protein sequence ID" value="OEH92002.1"/>
    <property type="molecule type" value="Genomic_DNA"/>
</dbReference>
<feature type="transmembrane region" description="Helical" evidence="1">
    <location>
        <begin position="12"/>
        <end position="30"/>
    </location>
</feature>
<keyword evidence="3" id="KW-1185">Reference proteome</keyword>
<sequence length="182" mass="21649">MDVKRIKRLNLEQFVISNMLSILMIGSFFLIKSYRVIFVVGALYFTVDLLLSYYKSLSVFEILFPRYRILGEIQKNKLGEEYINKKEKQSNWFLFGFILLLLLCSVLIKDKQIESIDKVDWTPYVIAFLIINFAWIRDYRIKYKLSDKDYQTRTKKDSKILLVIALVFSIFSLLIILLFNLI</sequence>